<dbReference type="SUPFAM" id="SSF103196">
    <property type="entry name" value="Roadblock/LC7 domain"/>
    <property type="match status" value="1"/>
</dbReference>
<evidence type="ECO:0000313" key="2">
    <source>
        <dbReference type="EMBL" id="GIH13881.1"/>
    </source>
</evidence>
<dbReference type="SMART" id="SM00960">
    <property type="entry name" value="Robl_LC7"/>
    <property type="match status" value="1"/>
</dbReference>
<dbReference type="InterPro" id="IPR004942">
    <property type="entry name" value="Roadblock/LAMTOR2_dom"/>
</dbReference>
<dbReference type="EMBL" id="BONZ01000017">
    <property type="protein sequence ID" value="GIH13881.1"/>
    <property type="molecule type" value="Genomic_DNA"/>
</dbReference>
<dbReference type="Pfam" id="PF03259">
    <property type="entry name" value="Robl_LC7"/>
    <property type="match status" value="1"/>
</dbReference>
<comment type="caution">
    <text evidence="2">The sequence shown here is derived from an EMBL/GenBank/DDBJ whole genome shotgun (WGS) entry which is preliminary data.</text>
</comment>
<keyword evidence="3" id="KW-1185">Reference proteome</keyword>
<dbReference type="AlphaFoldDB" id="A0A8J3QRM5"/>
<sequence>MSIPTDHSTESVEGNLNWLLTTFARRVPDIAHALAVSVDGLTLAASEGLPVDRADQLSAITSGLASLTVGAAKCLATGRVRQTVVDMDDGVLLVMAVGDRAHLAVLGSSGCDLGQVGYETALLAHRVSSALEPGARVAGQL</sequence>
<dbReference type="Proteomes" id="UP000642748">
    <property type="component" value="Unassembled WGS sequence"/>
</dbReference>
<gene>
    <name evidence="2" type="ORF">Raf01_20530</name>
</gene>
<name>A0A8J3QRM5_9ACTN</name>
<dbReference type="PANTHER" id="PTHR36222:SF1">
    <property type="entry name" value="SERINE PROTEASE INHIBITOR RV3364C"/>
    <property type="match status" value="1"/>
</dbReference>
<dbReference type="InterPro" id="IPR053141">
    <property type="entry name" value="Mycobact_SerProt_Inhib_Rv3364c"/>
</dbReference>
<evidence type="ECO:0000259" key="1">
    <source>
        <dbReference type="SMART" id="SM00960"/>
    </source>
</evidence>
<organism evidence="2 3">
    <name type="scientific">Rugosimonospora africana</name>
    <dbReference type="NCBI Taxonomy" id="556532"/>
    <lineage>
        <taxon>Bacteria</taxon>
        <taxon>Bacillati</taxon>
        <taxon>Actinomycetota</taxon>
        <taxon>Actinomycetes</taxon>
        <taxon>Micromonosporales</taxon>
        <taxon>Micromonosporaceae</taxon>
        <taxon>Rugosimonospora</taxon>
    </lineage>
</organism>
<protein>
    <recommendedName>
        <fullName evidence="1">Roadblock/LAMTOR2 domain-containing protein</fullName>
    </recommendedName>
</protein>
<reference evidence="2" key="1">
    <citation type="submission" date="2021-01" db="EMBL/GenBank/DDBJ databases">
        <title>Whole genome shotgun sequence of Rugosimonospora africana NBRC 104875.</title>
        <authorList>
            <person name="Komaki H."/>
            <person name="Tamura T."/>
        </authorList>
    </citation>
    <scope>NUCLEOTIDE SEQUENCE</scope>
    <source>
        <strain evidence="2">NBRC 104875</strain>
    </source>
</reference>
<evidence type="ECO:0000313" key="3">
    <source>
        <dbReference type="Proteomes" id="UP000642748"/>
    </source>
</evidence>
<proteinExistence type="predicted"/>
<dbReference type="RefSeq" id="WP_203917553.1">
    <property type="nucleotide sequence ID" value="NZ_BONZ01000017.1"/>
</dbReference>
<dbReference type="Gene3D" id="3.30.450.30">
    <property type="entry name" value="Dynein light chain 2a, cytoplasmic"/>
    <property type="match status" value="1"/>
</dbReference>
<feature type="domain" description="Roadblock/LAMTOR2" evidence="1">
    <location>
        <begin position="17"/>
        <end position="107"/>
    </location>
</feature>
<accession>A0A8J3QRM5</accession>
<dbReference type="PANTHER" id="PTHR36222">
    <property type="entry name" value="SERINE PROTEASE INHIBITOR RV3364C"/>
    <property type="match status" value="1"/>
</dbReference>